<sequence>MTPIPVVFKRWYVQAPVTVLLCLAILLVYVVTALQSLSLADNLASSSLAQAWVLFLPDMGASWFGPLRALGTAFLHVGPTHLVLNVLLLFLFGREVEQTWGSKMMAMVFVTAAVGSSAFSVLMAPGSRSAGASGVGYALMILLVLIVARRGGDLRAPLVLIAVNVVFSLTMPNIALWGHVGGLLVGALQTAALSFRSGGARWGGIWAVLGLGIGLLMWQVVRLFPHWWEAGF</sequence>
<name>A0A0G3GST8_9CORY</name>
<evidence type="ECO:0000256" key="5">
    <source>
        <dbReference type="ARBA" id="ARBA00022801"/>
    </source>
</evidence>
<dbReference type="GO" id="GO:0004252">
    <property type="term" value="F:serine-type endopeptidase activity"/>
    <property type="evidence" value="ECO:0007669"/>
    <property type="project" value="InterPro"/>
</dbReference>
<feature type="transmembrane region" description="Helical" evidence="8">
    <location>
        <begin position="202"/>
        <end position="221"/>
    </location>
</feature>
<dbReference type="RefSeq" id="WP_047239250.1">
    <property type="nucleotide sequence ID" value="NZ_CP011541.1"/>
</dbReference>
<feature type="domain" description="Peptidase S54 rhomboid" evidence="9">
    <location>
        <begin position="68"/>
        <end position="193"/>
    </location>
</feature>
<keyword evidence="6 8" id="KW-1133">Transmembrane helix</keyword>
<dbReference type="GO" id="GO:0016020">
    <property type="term" value="C:membrane"/>
    <property type="evidence" value="ECO:0007669"/>
    <property type="project" value="UniProtKB-SubCell"/>
</dbReference>
<dbReference type="InterPro" id="IPR022764">
    <property type="entry name" value="Peptidase_S54_rhomboid_dom"/>
</dbReference>
<dbReference type="AlphaFoldDB" id="A0A0G3GST8"/>
<keyword evidence="5" id="KW-0378">Hydrolase</keyword>
<keyword evidence="7 8" id="KW-0472">Membrane</keyword>
<dbReference type="GO" id="GO:0006508">
    <property type="term" value="P:proteolysis"/>
    <property type="evidence" value="ECO:0007669"/>
    <property type="project" value="UniProtKB-KW"/>
</dbReference>
<accession>A0A0G3GST8</accession>
<evidence type="ECO:0000259" key="9">
    <source>
        <dbReference type="Pfam" id="PF01694"/>
    </source>
</evidence>
<evidence type="ECO:0000256" key="8">
    <source>
        <dbReference type="SAM" id="Phobius"/>
    </source>
</evidence>
<evidence type="ECO:0000313" key="10">
    <source>
        <dbReference type="EMBL" id="AKK01922.1"/>
    </source>
</evidence>
<proteinExistence type="inferred from homology"/>
<keyword evidence="11" id="KW-1185">Reference proteome</keyword>
<dbReference type="EMBL" id="CP011541">
    <property type="protein sequence ID" value="AKK01922.1"/>
    <property type="molecule type" value="Genomic_DNA"/>
</dbReference>
<dbReference type="InterPro" id="IPR035952">
    <property type="entry name" value="Rhomboid-like_sf"/>
</dbReference>
<protein>
    <submittedName>
        <fullName evidence="10">Putative membrane protein</fullName>
    </submittedName>
</protein>
<dbReference type="PATRIC" id="fig|1050174.4.peg.27"/>
<comment type="similarity">
    <text evidence="2">Belongs to the peptidase S54 family.</text>
</comment>
<dbReference type="KEGG" id="cei:CEPID_00130"/>
<reference evidence="10 11" key="1">
    <citation type="submission" date="2015-05" db="EMBL/GenBank/DDBJ databases">
        <title>Complete genome sequence of Corynebacterium epidermidicanis DSM 45586, isolated from the skin of a dog suffering from pruritus.</title>
        <authorList>
            <person name="Ruckert C."/>
            <person name="Albersmeier A."/>
            <person name="Winkler A."/>
            <person name="Tauch A."/>
        </authorList>
    </citation>
    <scope>NUCLEOTIDE SEQUENCE [LARGE SCALE GENOMIC DNA]</scope>
    <source>
        <strain evidence="10 11">DSM 45586</strain>
    </source>
</reference>
<dbReference type="Pfam" id="PF01694">
    <property type="entry name" value="Rhomboid"/>
    <property type="match status" value="1"/>
</dbReference>
<comment type="subcellular location">
    <subcellularLocation>
        <location evidence="1">Membrane</location>
        <topology evidence="1">Multi-pass membrane protein</topology>
    </subcellularLocation>
</comment>
<keyword evidence="3" id="KW-0645">Protease</keyword>
<organism evidence="10 11">
    <name type="scientific">Corynebacterium epidermidicanis</name>
    <dbReference type="NCBI Taxonomy" id="1050174"/>
    <lineage>
        <taxon>Bacteria</taxon>
        <taxon>Bacillati</taxon>
        <taxon>Actinomycetota</taxon>
        <taxon>Actinomycetes</taxon>
        <taxon>Mycobacteriales</taxon>
        <taxon>Corynebacteriaceae</taxon>
        <taxon>Corynebacterium</taxon>
    </lineage>
</organism>
<dbReference type="SUPFAM" id="SSF144091">
    <property type="entry name" value="Rhomboid-like"/>
    <property type="match status" value="1"/>
</dbReference>
<evidence type="ECO:0000256" key="1">
    <source>
        <dbReference type="ARBA" id="ARBA00004141"/>
    </source>
</evidence>
<dbReference type="OrthoDB" id="9807874at2"/>
<feature type="transmembrane region" description="Helical" evidence="8">
    <location>
        <begin position="73"/>
        <end position="92"/>
    </location>
</feature>
<evidence type="ECO:0000256" key="4">
    <source>
        <dbReference type="ARBA" id="ARBA00022692"/>
    </source>
</evidence>
<evidence type="ECO:0000256" key="7">
    <source>
        <dbReference type="ARBA" id="ARBA00023136"/>
    </source>
</evidence>
<dbReference type="Proteomes" id="UP000035368">
    <property type="component" value="Chromosome"/>
</dbReference>
<evidence type="ECO:0000256" key="2">
    <source>
        <dbReference type="ARBA" id="ARBA00009045"/>
    </source>
</evidence>
<dbReference type="STRING" id="1050174.CEPID_00130"/>
<dbReference type="PANTHER" id="PTHR43066">
    <property type="entry name" value="RHOMBOID-RELATED PROTEIN"/>
    <property type="match status" value="1"/>
</dbReference>
<evidence type="ECO:0000256" key="3">
    <source>
        <dbReference type="ARBA" id="ARBA00022670"/>
    </source>
</evidence>
<gene>
    <name evidence="10" type="ORF">CEPID_00130</name>
</gene>
<evidence type="ECO:0000256" key="6">
    <source>
        <dbReference type="ARBA" id="ARBA00022989"/>
    </source>
</evidence>
<evidence type="ECO:0000313" key="11">
    <source>
        <dbReference type="Proteomes" id="UP000035368"/>
    </source>
</evidence>
<dbReference type="PANTHER" id="PTHR43066:SF1">
    <property type="entry name" value="RHOMBOID PROTEIN 2"/>
    <property type="match status" value="1"/>
</dbReference>
<keyword evidence="4 8" id="KW-0812">Transmembrane</keyword>
<feature type="transmembrane region" description="Helical" evidence="8">
    <location>
        <begin position="104"/>
        <end position="124"/>
    </location>
</feature>
<feature type="transmembrane region" description="Helical" evidence="8">
    <location>
        <begin position="130"/>
        <end position="147"/>
    </location>
</feature>
<dbReference type="Gene3D" id="1.20.1540.10">
    <property type="entry name" value="Rhomboid-like"/>
    <property type="match status" value="1"/>
</dbReference>